<evidence type="ECO:0000313" key="2">
    <source>
        <dbReference type="Proteomes" id="UP000634136"/>
    </source>
</evidence>
<dbReference type="EMBL" id="JAAIUW010000013">
    <property type="protein sequence ID" value="KAF7802511.1"/>
    <property type="molecule type" value="Genomic_DNA"/>
</dbReference>
<name>A0A834SG04_9FABA</name>
<accession>A0A834SG04</accession>
<organism evidence="1 2">
    <name type="scientific">Senna tora</name>
    <dbReference type="NCBI Taxonomy" id="362788"/>
    <lineage>
        <taxon>Eukaryota</taxon>
        <taxon>Viridiplantae</taxon>
        <taxon>Streptophyta</taxon>
        <taxon>Embryophyta</taxon>
        <taxon>Tracheophyta</taxon>
        <taxon>Spermatophyta</taxon>
        <taxon>Magnoliopsida</taxon>
        <taxon>eudicotyledons</taxon>
        <taxon>Gunneridae</taxon>
        <taxon>Pentapetalae</taxon>
        <taxon>rosids</taxon>
        <taxon>fabids</taxon>
        <taxon>Fabales</taxon>
        <taxon>Fabaceae</taxon>
        <taxon>Caesalpinioideae</taxon>
        <taxon>Cassia clade</taxon>
        <taxon>Senna</taxon>
    </lineage>
</organism>
<sequence length="37" mass="4022">MEKRNGSEMMVGEGEGGVISSFILCTHTGRLPQLGIW</sequence>
<evidence type="ECO:0000313" key="1">
    <source>
        <dbReference type="EMBL" id="KAF7802511.1"/>
    </source>
</evidence>
<comment type="caution">
    <text evidence="1">The sequence shown here is derived from an EMBL/GenBank/DDBJ whole genome shotgun (WGS) entry which is preliminary data.</text>
</comment>
<keyword evidence="2" id="KW-1185">Reference proteome</keyword>
<reference evidence="1" key="1">
    <citation type="submission" date="2020-09" db="EMBL/GenBank/DDBJ databases">
        <title>Genome-Enabled Discovery of Anthraquinone Biosynthesis in Senna tora.</title>
        <authorList>
            <person name="Kang S.-H."/>
            <person name="Pandey R.P."/>
            <person name="Lee C.-M."/>
            <person name="Sim J.-S."/>
            <person name="Jeong J.-T."/>
            <person name="Choi B.-S."/>
            <person name="Jung M."/>
            <person name="Ginzburg D."/>
            <person name="Zhao K."/>
            <person name="Won S.Y."/>
            <person name="Oh T.-J."/>
            <person name="Yu Y."/>
            <person name="Kim N.-H."/>
            <person name="Lee O.R."/>
            <person name="Lee T.-H."/>
            <person name="Bashyal P."/>
            <person name="Kim T.-S."/>
            <person name="Lee W.-H."/>
            <person name="Kawkins C."/>
            <person name="Kim C.-K."/>
            <person name="Kim J.S."/>
            <person name="Ahn B.O."/>
            <person name="Rhee S.Y."/>
            <person name="Sohng J.K."/>
        </authorList>
    </citation>
    <scope>NUCLEOTIDE SEQUENCE</scope>
    <source>
        <tissue evidence="1">Leaf</tissue>
    </source>
</reference>
<gene>
    <name evidence="1" type="ORF">G2W53_041622</name>
</gene>
<dbReference type="Proteomes" id="UP000634136">
    <property type="component" value="Unassembled WGS sequence"/>
</dbReference>
<proteinExistence type="predicted"/>
<dbReference type="AlphaFoldDB" id="A0A834SG04"/>
<protein>
    <submittedName>
        <fullName evidence="1">Uncharacterized protein</fullName>
    </submittedName>
</protein>